<feature type="region of interest" description="Disordered" evidence="1">
    <location>
        <begin position="1"/>
        <end position="20"/>
    </location>
</feature>
<reference evidence="2 3" key="1">
    <citation type="journal article" date="2022" name="Nat. Genet.">
        <title>Improved pea reference genome and pan-genome highlight genomic features and evolutionary characteristics.</title>
        <authorList>
            <person name="Yang T."/>
            <person name="Liu R."/>
            <person name="Luo Y."/>
            <person name="Hu S."/>
            <person name="Wang D."/>
            <person name="Wang C."/>
            <person name="Pandey M.K."/>
            <person name="Ge S."/>
            <person name="Xu Q."/>
            <person name="Li N."/>
            <person name="Li G."/>
            <person name="Huang Y."/>
            <person name="Saxena R.K."/>
            <person name="Ji Y."/>
            <person name="Li M."/>
            <person name="Yan X."/>
            <person name="He Y."/>
            <person name="Liu Y."/>
            <person name="Wang X."/>
            <person name="Xiang C."/>
            <person name="Varshney R.K."/>
            <person name="Ding H."/>
            <person name="Gao S."/>
            <person name="Zong X."/>
        </authorList>
    </citation>
    <scope>NUCLEOTIDE SEQUENCE [LARGE SCALE GENOMIC DNA]</scope>
    <source>
        <strain evidence="2 3">cv. Zhongwan 6</strain>
    </source>
</reference>
<dbReference type="Gramene" id="Psat07G0454500-T1">
    <property type="protein sequence ID" value="KAI5388924.1"/>
    <property type="gene ID" value="KIW84_074545"/>
</dbReference>
<dbReference type="Proteomes" id="UP001058974">
    <property type="component" value="Chromosome 7"/>
</dbReference>
<evidence type="ECO:0000313" key="3">
    <source>
        <dbReference type="Proteomes" id="UP001058974"/>
    </source>
</evidence>
<protein>
    <submittedName>
        <fullName evidence="2">Uncharacterized protein</fullName>
    </submittedName>
</protein>
<proteinExistence type="predicted"/>
<dbReference type="EMBL" id="JAMSHJ010000007">
    <property type="protein sequence ID" value="KAI5388924.1"/>
    <property type="molecule type" value="Genomic_DNA"/>
</dbReference>
<evidence type="ECO:0000256" key="1">
    <source>
        <dbReference type="SAM" id="MobiDB-lite"/>
    </source>
</evidence>
<feature type="compositionally biased region" description="Basic residues" evidence="1">
    <location>
        <begin position="1"/>
        <end position="18"/>
    </location>
</feature>
<dbReference type="AlphaFoldDB" id="A0A9D4VU71"/>
<keyword evidence="3" id="KW-1185">Reference proteome</keyword>
<evidence type="ECO:0000313" key="2">
    <source>
        <dbReference type="EMBL" id="KAI5388924.1"/>
    </source>
</evidence>
<accession>A0A9D4VU71</accession>
<comment type="caution">
    <text evidence="2">The sequence shown here is derived from an EMBL/GenBank/DDBJ whole genome shotgun (WGS) entry which is preliminary data.</text>
</comment>
<organism evidence="2 3">
    <name type="scientific">Pisum sativum</name>
    <name type="common">Garden pea</name>
    <name type="synonym">Lathyrus oleraceus</name>
    <dbReference type="NCBI Taxonomy" id="3888"/>
    <lineage>
        <taxon>Eukaryota</taxon>
        <taxon>Viridiplantae</taxon>
        <taxon>Streptophyta</taxon>
        <taxon>Embryophyta</taxon>
        <taxon>Tracheophyta</taxon>
        <taxon>Spermatophyta</taxon>
        <taxon>Magnoliopsida</taxon>
        <taxon>eudicotyledons</taxon>
        <taxon>Gunneridae</taxon>
        <taxon>Pentapetalae</taxon>
        <taxon>rosids</taxon>
        <taxon>fabids</taxon>
        <taxon>Fabales</taxon>
        <taxon>Fabaceae</taxon>
        <taxon>Papilionoideae</taxon>
        <taxon>50 kb inversion clade</taxon>
        <taxon>NPAAA clade</taxon>
        <taxon>Hologalegina</taxon>
        <taxon>IRL clade</taxon>
        <taxon>Fabeae</taxon>
        <taxon>Lathyrus</taxon>
    </lineage>
</organism>
<name>A0A9D4VU71_PEA</name>
<sequence length="112" mass="13274">MEWKKVIKKGLSRGRKKPPRWDDFPVKEKAEDGYEINCSYIYFLEFPNHFEAKDIFEAFKGSRRYQIVAVKLDNLFLENKKIYANVPRFGRKMEASRGGMEGSRKYEDPSAR</sequence>
<gene>
    <name evidence="2" type="ORF">KIW84_074545</name>
</gene>